<sequence>MQLSNVLPIFLVFFLQGASIYAQAFGCKDNYQVPNWPHSGCVKTSGMKQELADVIPAHWNNKASSYECGSDANGYLTVACCAHEDDMPKQLPSDTFINNCRKLDGTQFTWPLPVV</sequence>
<reference evidence="2 3" key="1">
    <citation type="submission" date="2019-05" db="EMBL/GenBank/DDBJ databases">
        <title>Emergence of the Ug99 lineage of the wheat stem rust pathogen through somatic hybridization.</title>
        <authorList>
            <person name="Li F."/>
            <person name="Upadhyaya N.M."/>
            <person name="Sperschneider J."/>
            <person name="Matny O."/>
            <person name="Nguyen-Phuc H."/>
            <person name="Mago R."/>
            <person name="Raley C."/>
            <person name="Miller M.E."/>
            <person name="Silverstein K.A.T."/>
            <person name="Henningsen E."/>
            <person name="Hirsch C.D."/>
            <person name="Visser B."/>
            <person name="Pretorius Z.A."/>
            <person name="Steffenson B.J."/>
            <person name="Schwessinger B."/>
            <person name="Dodds P.N."/>
            <person name="Figueroa M."/>
        </authorList>
    </citation>
    <scope>NUCLEOTIDE SEQUENCE [LARGE SCALE GENOMIC DNA]</scope>
    <source>
        <strain evidence="2 3">Ug99</strain>
    </source>
</reference>
<feature type="signal peptide" evidence="1">
    <location>
        <begin position="1"/>
        <end position="22"/>
    </location>
</feature>
<name>A0A5B0QGC7_PUCGR</name>
<evidence type="ECO:0008006" key="4">
    <source>
        <dbReference type="Google" id="ProtNLM"/>
    </source>
</evidence>
<evidence type="ECO:0000313" key="2">
    <source>
        <dbReference type="EMBL" id="KAA1112260.1"/>
    </source>
</evidence>
<organism evidence="2 3">
    <name type="scientific">Puccinia graminis f. sp. tritici</name>
    <dbReference type="NCBI Taxonomy" id="56615"/>
    <lineage>
        <taxon>Eukaryota</taxon>
        <taxon>Fungi</taxon>
        <taxon>Dikarya</taxon>
        <taxon>Basidiomycota</taxon>
        <taxon>Pucciniomycotina</taxon>
        <taxon>Pucciniomycetes</taxon>
        <taxon>Pucciniales</taxon>
        <taxon>Pucciniaceae</taxon>
        <taxon>Puccinia</taxon>
    </lineage>
</organism>
<dbReference type="Proteomes" id="UP000325313">
    <property type="component" value="Unassembled WGS sequence"/>
</dbReference>
<keyword evidence="1" id="KW-0732">Signal</keyword>
<comment type="caution">
    <text evidence="2">The sequence shown here is derived from an EMBL/GenBank/DDBJ whole genome shotgun (WGS) entry which is preliminary data.</text>
</comment>
<evidence type="ECO:0000256" key="1">
    <source>
        <dbReference type="SAM" id="SignalP"/>
    </source>
</evidence>
<dbReference type="EMBL" id="VDEP01000280">
    <property type="protein sequence ID" value="KAA1112260.1"/>
    <property type="molecule type" value="Genomic_DNA"/>
</dbReference>
<dbReference type="AlphaFoldDB" id="A0A5B0QGC7"/>
<feature type="chain" id="PRO_5022916188" description="Hydrophobin" evidence="1">
    <location>
        <begin position="23"/>
        <end position="115"/>
    </location>
</feature>
<gene>
    <name evidence="2" type="ORF">PGTUg99_013859</name>
</gene>
<accession>A0A5B0QGC7</accession>
<protein>
    <recommendedName>
        <fullName evidence="4">Hydrophobin</fullName>
    </recommendedName>
</protein>
<evidence type="ECO:0000313" key="3">
    <source>
        <dbReference type="Proteomes" id="UP000325313"/>
    </source>
</evidence>
<proteinExistence type="predicted"/>